<evidence type="ECO:0000256" key="11">
    <source>
        <dbReference type="ARBA" id="ARBA00048816"/>
    </source>
</evidence>
<dbReference type="NCBIfam" id="TIGR01368">
    <property type="entry name" value="CPSaseIIsmall"/>
    <property type="match status" value="1"/>
</dbReference>
<keyword evidence="6" id="KW-0547">Nucleotide-binding</keyword>
<dbReference type="SMART" id="SM01097">
    <property type="entry name" value="CPSase_sm_chain"/>
    <property type="match status" value="1"/>
</dbReference>
<evidence type="ECO:0000256" key="2">
    <source>
        <dbReference type="ARBA" id="ARBA00005077"/>
    </source>
</evidence>
<dbReference type="InterPro" id="IPR029062">
    <property type="entry name" value="Class_I_gatase-like"/>
</dbReference>
<dbReference type="HAMAP" id="MF_01209">
    <property type="entry name" value="CPSase_S_chain"/>
    <property type="match status" value="1"/>
</dbReference>
<comment type="catalytic activity">
    <reaction evidence="11">
        <text>hydrogencarbonate + L-glutamine + 2 ATP + H2O = carbamoyl phosphate + L-glutamate + 2 ADP + phosphate + 2 H(+)</text>
        <dbReference type="Rhea" id="RHEA:18633"/>
        <dbReference type="ChEBI" id="CHEBI:15377"/>
        <dbReference type="ChEBI" id="CHEBI:15378"/>
        <dbReference type="ChEBI" id="CHEBI:17544"/>
        <dbReference type="ChEBI" id="CHEBI:29985"/>
        <dbReference type="ChEBI" id="CHEBI:30616"/>
        <dbReference type="ChEBI" id="CHEBI:43474"/>
        <dbReference type="ChEBI" id="CHEBI:58228"/>
        <dbReference type="ChEBI" id="CHEBI:58359"/>
        <dbReference type="ChEBI" id="CHEBI:456216"/>
        <dbReference type="EC" id="6.3.5.5"/>
    </reaction>
</comment>
<dbReference type="AlphaFoldDB" id="A0A381YKB0"/>
<dbReference type="InterPro" id="IPR036480">
    <property type="entry name" value="CarbP_synth_ssu_N_sf"/>
</dbReference>
<evidence type="ECO:0000256" key="6">
    <source>
        <dbReference type="ARBA" id="ARBA00022741"/>
    </source>
</evidence>
<dbReference type="PANTHER" id="PTHR43418">
    <property type="entry name" value="MULTIFUNCTIONAL TRYPTOPHAN BIOSYNTHESIS PROTEIN-RELATED"/>
    <property type="match status" value="1"/>
</dbReference>
<dbReference type="Pfam" id="PF00988">
    <property type="entry name" value="CPSase_sm_chain"/>
    <property type="match status" value="1"/>
</dbReference>
<sequence>MNNPAYLVLEDGSVHEGVGFGAEADGLGEVVFNTSMTGYQEVLTDPSYAGQLVALTYPLVGNYGINPEDNESSHIRVGGLIVRENCDRPSHGRSERTLHEFLASQGIPGIAEIDTRAITRRLRSQGVMLGIITQGEPDAALRRLQDSPAYGDRDYVATVTTGEKYDWNNGDEDFKNAKRRILVTDCGLKYNILRQLRRRGCRVTVVPAAMSAEEMLAMEPSGVLFSPGPGDPKLLEYVVDNTRKVLGRVPVMGICLGHQIIARALGADTFKLKFGHRGGNHPVKDLVDGRVYITAQNHGYAVSPDKLPLGLEVSHINLNDQTVEGFRHKDLPLHTIQYHSEASPGPRDNEYLFDQFIEMVGDFNG</sequence>
<dbReference type="Pfam" id="PF00117">
    <property type="entry name" value="GATase"/>
    <property type="match status" value="1"/>
</dbReference>
<dbReference type="Gene3D" id="3.50.30.20">
    <property type="entry name" value="Carbamoyl-phosphate synthase small subunit, N-terminal domain"/>
    <property type="match status" value="1"/>
</dbReference>
<dbReference type="GO" id="GO:0006221">
    <property type="term" value="P:pyrimidine nucleotide biosynthetic process"/>
    <property type="evidence" value="ECO:0007669"/>
    <property type="project" value="UniProtKB-KW"/>
</dbReference>
<dbReference type="InterPro" id="IPR050472">
    <property type="entry name" value="Anth_synth/Amidotransfase"/>
</dbReference>
<comment type="pathway">
    <text evidence="2">Amino-acid biosynthesis; L-arginine biosynthesis; carbamoyl phosphate from bicarbonate: step 1/1.</text>
</comment>
<dbReference type="InterPro" id="IPR017926">
    <property type="entry name" value="GATASE"/>
</dbReference>
<dbReference type="EC" id="6.3.5.5" evidence="4"/>
<dbReference type="GO" id="GO:0006541">
    <property type="term" value="P:glutamine metabolic process"/>
    <property type="evidence" value="ECO:0007669"/>
    <property type="project" value="InterPro"/>
</dbReference>
<evidence type="ECO:0000256" key="3">
    <source>
        <dbReference type="ARBA" id="ARBA00007800"/>
    </source>
</evidence>
<comment type="pathway">
    <text evidence="1">Pyrimidine metabolism; UMP biosynthesis via de novo pathway; (S)-dihydroorotate from bicarbonate: step 1/3.</text>
</comment>
<keyword evidence="9" id="KW-0665">Pyrimidine biosynthesis</keyword>
<name>A0A381YKB0_9ZZZZ</name>
<dbReference type="GO" id="GO:0006207">
    <property type="term" value="P:'de novo' pyrimidine nucleobase biosynthetic process"/>
    <property type="evidence" value="ECO:0007669"/>
    <property type="project" value="InterPro"/>
</dbReference>
<evidence type="ECO:0000313" key="14">
    <source>
        <dbReference type="EMBL" id="SVA77498.1"/>
    </source>
</evidence>
<evidence type="ECO:0000256" key="7">
    <source>
        <dbReference type="ARBA" id="ARBA00022840"/>
    </source>
</evidence>
<dbReference type="EMBL" id="UINC01018448">
    <property type="protein sequence ID" value="SVA77498.1"/>
    <property type="molecule type" value="Genomic_DNA"/>
</dbReference>
<dbReference type="PRINTS" id="PR00096">
    <property type="entry name" value="GATASE"/>
</dbReference>
<keyword evidence="5" id="KW-0436">Ligase</keyword>
<dbReference type="NCBIfam" id="NF009475">
    <property type="entry name" value="PRK12838.1"/>
    <property type="match status" value="1"/>
</dbReference>
<evidence type="ECO:0000256" key="12">
    <source>
        <dbReference type="ARBA" id="ARBA00049285"/>
    </source>
</evidence>
<evidence type="ECO:0000256" key="1">
    <source>
        <dbReference type="ARBA" id="ARBA00004812"/>
    </source>
</evidence>
<comment type="catalytic activity">
    <reaction evidence="12">
        <text>L-glutamine + H2O = L-glutamate + NH4(+)</text>
        <dbReference type="Rhea" id="RHEA:15889"/>
        <dbReference type="ChEBI" id="CHEBI:15377"/>
        <dbReference type="ChEBI" id="CHEBI:28938"/>
        <dbReference type="ChEBI" id="CHEBI:29985"/>
        <dbReference type="ChEBI" id="CHEBI:58359"/>
    </reaction>
</comment>
<dbReference type="SUPFAM" id="SSF52021">
    <property type="entry name" value="Carbamoyl phosphate synthetase, small subunit N-terminal domain"/>
    <property type="match status" value="1"/>
</dbReference>
<organism evidence="14">
    <name type="scientific">marine metagenome</name>
    <dbReference type="NCBI Taxonomy" id="408172"/>
    <lineage>
        <taxon>unclassified sequences</taxon>
        <taxon>metagenomes</taxon>
        <taxon>ecological metagenomes</taxon>
    </lineage>
</organism>
<gene>
    <name evidence="14" type="ORF">METZ01_LOCUS130352</name>
</gene>
<evidence type="ECO:0000256" key="5">
    <source>
        <dbReference type="ARBA" id="ARBA00022598"/>
    </source>
</evidence>
<dbReference type="PRINTS" id="PR00097">
    <property type="entry name" value="ANTSNTHASEII"/>
</dbReference>
<protein>
    <recommendedName>
        <fullName evidence="4">carbamoyl-phosphate synthase (glutamine-hydrolyzing)</fullName>
        <ecNumber evidence="4">6.3.5.5</ecNumber>
    </recommendedName>
    <alternativeName>
        <fullName evidence="10">Arginine-specific carbamoyl phosphate synthetase, glutamine chain</fullName>
    </alternativeName>
</protein>
<accession>A0A381YKB0</accession>
<keyword evidence="7" id="KW-0067">ATP-binding</keyword>
<dbReference type="InterPro" id="IPR035686">
    <property type="entry name" value="CPSase_GATase1"/>
</dbReference>
<dbReference type="GO" id="GO:0005524">
    <property type="term" value="F:ATP binding"/>
    <property type="evidence" value="ECO:0007669"/>
    <property type="project" value="UniProtKB-KW"/>
</dbReference>
<dbReference type="GO" id="GO:0004088">
    <property type="term" value="F:carbamoyl-phosphate synthase (glutamine-hydrolyzing) activity"/>
    <property type="evidence" value="ECO:0007669"/>
    <property type="project" value="UniProtKB-EC"/>
</dbReference>
<dbReference type="PRINTS" id="PR00099">
    <property type="entry name" value="CPSGATASE"/>
</dbReference>
<evidence type="ECO:0000256" key="4">
    <source>
        <dbReference type="ARBA" id="ARBA00012738"/>
    </source>
</evidence>
<dbReference type="InterPro" id="IPR006274">
    <property type="entry name" value="CarbamoylP_synth_ssu"/>
</dbReference>
<feature type="domain" description="Carbamoyl-phosphate synthase small subunit N-terminal" evidence="13">
    <location>
        <begin position="3"/>
        <end position="133"/>
    </location>
</feature>
<dbReference type="PANTHER" id="PTHR43418:SF7">
    <property type="entry name" value="CARBAMOYL-PHOSPHATE SYNTHASE SMALL CHAIN"/>
    <property type="match status" value="1"/>
</dbReference>
<keyword evidence="8" id="KW-0315">Glutamine amidotransferase</keyword>
<dbReference type="InterPro" id="IPR002474">
    <property type="entry name" value="CarbamoylP_synth_ssu_N"/>
</dbReference>
<dbReference type="CDD" id="cd01744">
    <property type="entry name" value="GATase1_CPSase"/>
    <property type="match status" value="1"/>
</dbReference>
<evidence type="ECO:0000259" key="13">
    <source>
        <dbReference type="SMART" id="SM01097"/>
    </source>
</evidence>
<reference evidence="14" key="1">
    <citation type="submission" date="2018-05" db="EMBL/GenBank/DDBJ databases">
        <authorList>
            <person name="Lanie J.A."/>
            <person name="Ng W.-L."/>
            <person name="Kazmierczak K.M."/>
            <person name="Andrzejewski T.M."/>
            <person name="Davidsen T.M."/>
            <person name="Wayne K.J."/>
            <person name="Tettelin H."/>
            <person name="Glass J.I."/>
            <person name="Rusch D."/>
            <person name="Podicherti R."/>
            <person name="Tsui H.-C.T."/>
            <person name="Winkler M.E."/>
        </authorList>
    </citation>
    <scope>NUCLEOTIDE SEQUENCE</scope>
</reference>
<dbReference type="PROSITE" id="PS51273">
    <property type="entry name" value="GATASE_TYPE_1"/>
    <property type="match status" value="1"/>
</dbReference>
<evidence type="ECO:0000256" key="8">
    <source>
        <dbReference type="ARBA" id="ARBA00022962"/>
    </source>
</evidence>
<proteinExistence type="inferred from homology"/>
<dbReference type="FunFam" id="3.50.30.20:FF:000001">
    <property type="entry name" value="Carbamoyl-phosphate synthase small chain"/>
    <property type="match status" value="1"/>
</dbReference>
<evidence type="ECO:0000256" key="10">
    <source>
        <dbReference type="ARBA" id="ARBA00044340"/>
    </source>
</evidence>
<dbReference type="SUPFAM" id="SSF52317">
    <property type="entry name" value="Class I glutamine amidotransferase-like"/>
    <property type="match status" value="1"/>
</dbReference>
<comment type="similarity">
    <text evidence="3">Belongs to the CarA family.</text>
</comment>
<dbReference type="Gene3D" id="3.40.50.880">
    <property type="match status" value="1"/>
</dbReference>
<evidence type="ECO:0000256" key="9">
    <source>
        <dbReference type="ARBA" id="ARBA00022975"/>
    </source>
</evidence>